<feature type="domain" description="Alpha/beta hydrolase fold-3" evidence="2">
    <location>
        <begin position="67"/>
        <end position="264"/>
    </location>
</feature>
<reference evidence="3 4" key="1">
    <citation type="submission" date="2016-01" db="EMBL/GenBank/DDBJ databases">
        <title>The new phylogeny of the genus Mycobacterium.</title>
        <authorList>
            <person name="Tarcisio F."/>
            <person name="Conor M."/>
            <person name="Antonella G."/>
            <person name="Elisabetta G."/>
            <person name="Giulia F.S."/>
            <person name="Sara T."/>
            <person name="Anna F."/>
            <person name="Clotilde B."/>
            <person name="Roberto B."/>
            <person name="Veronica D.S."/>
            <person name="Fabio R."/>
            <person name="Monica P."/>
            <person name="Olivier J."/>
            <person name="Enrico T."/>
            <person name="Nicola S."/>
        </authorList>
    </citation>
    <scope>NUCLEOTIDE SEQUENCE [LARGE SCALE GENOMIC DNA]</scope>
    <source>
        <strain evidence="3 4">DSM 44153</strain>
    </source>
</reference>
<evidence type="ECO:0000259" key="2">
    <source>
        <dbReference type="Pfam" id="PF07859"/>
    </source>
</evidence>
<keyword evidence="4" id="KW-1185">Reference proteome</keyword>
<dbReference type="Proteomes" id="UP000193090">
    <property type="component" value="Unassembled WGS sequence"/>
</dbReference>
<keyword evidence="1" id="KW-0378">Hydrolase</keyword>
<organism evidence="3 4">
    <name type="scientific">Mycolicibacillus trivialis</name>
    <dbReference type="NCBI Taxonomy" id="1798"/>
    <lineage>
        <taxon>Bacteria</taxon>
        <taxon>Bacillati</taxon>
        <taxon>Actinomycetota</taxon>
        <taxon>Actinomycetes</taxon>
        <taxon>Mycobacteriales</taxon>
        <taxon>Mycobacteriaceae</taxon>
        <taxon>Mycolicibacillus</taxon>
    </lineage>
</organism>
<sequence>MNVVHSDLVGLARLIPRASLGPRNLRVLRAAARLAPPARGVEVLTLSSGARLRLHHPPGTSGATPALLWLHGGYVLGTARQDDRLCRRIAAMLGATVAALDYRLAPRHPYPAALDDGAAALSRLASMPTVNAARIAVGGASAGGGLAAALALRARDEAGLPDPVLQVLSYPMLDDRSGSLPPDRRYRLWSPAANRFGWACYLGDADPAVAVPGRREDLGGLAPAWIGVGTHDLFHGECLAYAGRLISAGVACHLEVVPGAFHGFDLLAPWKTVSQNYFASQCRAMHAAFSTGS</sequence>
<dbReference type="InterPro" id="IPR050300">
    <property type="entry name" value="GDXG_lipolytic_enzyme"/>
</dbReference>
<dbReference type="InterPro" id="IPR029058">
    <property type="entry name" value="AB_hydrolase_fold"/>
</dbReference>
<dbReference type="STRING" id="1798.AWC30_15700"/>
<dbReference type="RefSeq" id="WP_234808120.1">
    <property type="nucleotide sequence ID" value="NZ_JACKSN010000138.1"/>
</dbReference>
<accession>A0A1X2EFG3</accession>
<evidence type="ECO:0000313" key="4">
    <source>
        <dbReference type="Proteomes" id="UP000193090"/>
    </source>
</evidence>
<dbReference type="GO" id="GO:0016787">
    <property type="term" value="F:hydrolase activity"/>
    <property type="evidence" value="ECO:0007669"/>
    <property type="project" value="UniProtKB-KW"/>
</dbReference>
<dbReference type="SUPFAM" id="SSF53474">
    <property type="entry name" value="alpha/beta-Hydrolases"/>
    <property type="match status" value="1"/>
</dbReference>
<dbReference type="InterPro" id="IPR013094">
    <property type="entry name" value="AB_hydrolase_3"/>
</dbReference>
<proteinExistence type="predicted"/>
<dbReference type="AlphaFoldDB" id="A0A1X2EFG3"/>
<evidence type="ECO:0000256" key="1">
    <source>
        <dbReference type="ARBA" id="ARBA00022801"/>
    </source>
</evidence>
<dbReference type="EMBL" id="LQPZ01000044">
    <property type="protein sequence ID" value="ORX00110.1"/>
    <property type="molecule type" value="Genomic_DNA"/>
</dbReference>
<name>A0A1X2EFG3_9MYCO</name>
<protein>
    <recommendedName>
        <fullName evidence="2">Alpha/beta hydrolase fold-3 domain-containing protein</fullName>
    </recommendedName>
</protein>
<evidence type="ECO:0000313" key="3">
    <source>
        <dbReference type="EMBL" id="ORX00110.1"/>
    </source>
</evidence>
<gene>
    <name evidence="3" type="ORF">AWC30_15700</name>
</gene>
<dbReference type="PANTHER" id="PTHR48081">
    <property type="entry name" value="AB HYDROLASE SUPERFAMILY PROTEIN C4A8.06C"/>
    <property type="match status" value="1"/>
</dbReference>
<dbReference type="Gene3D" id="3.40.50.1820">
    <property type="entry name" value="alpha/beta hydrolase"/>
    <property type="match status" value="1"/>
</dbReference>
<comment type="caution">
    <text evidence="3">The sequence shown here is derived from an EMBL/GenBank/DDBJ whole genome shotgun (WGS) entry which is preliminary data.</text>
</comment>
<dbReference type="PANTHER" id="PTHR48081:SF8">
    <property type="entry name" value="ALPHA_BETA HYDROLASE FOLD-3 DOMAIN-CONTAINING PROTEIN-RELATED"/>
    <property type="match status" value="1"/>
</dbReference>
<dbReference type="Pfam" id="PF07859">
    <property type="entry name" value="Abhydrolase_3"/>
    <property type="match status" value="1"/>
</dbReference>